<keyword evidence="2 8" id="KW-0479">Metal-binding</keyword>
<dbReference type="CDD" id="cd00854">
    <property type="entry name" value="NagA"/>
    <property type="match status" value="1"/>
</dbReference>
<dbReference type="GO" id="GO:0046872">
    <property type="term" value="F:metal ion binding"/>
    <property type="evidence" value="ECO:0007669"/>
    <property type="project" value="UniProtKB-KW"/>
</dbReference>
<dbReference type="InterPro" id="IPR003764">
    <property type="entry name" value="GlcNAc_6-P_deAcase"/>
</dbReference>
<dbReference type="EMBL" id="CP000360">
    <property type="protein sequence ID" value="ABF41781.1"/>
    <property type="molecule type" value="Genomic_DNA"/>
</dbReference>
<feature type="binding site" evidence="8">
    <location>
        <position position="139"/>
    </location>
    <ligand>
        <name>Zn(2+)</name>
        <dbReference type="ChEBI" id="CHEBI:29105"/>
    </ligand>
</feature>
<dbReference type="EnsemblBacteria" id="ABF41781">
    <property type="protein sequence ID" value="ABF41781"/>
    <property type="gene ID" value="Acid345_2780"/>
</dbReference>
<proteinExistence type="inferred from homology"/>
<dbReference type="STRING" id="204669.Acid345_2780"/>
<dbReference type="PANTHER" id="PTHR11113">
    <property type="entry name" value="N-ACETYLGLUCOSAMINE-6-PHOSPHATE DEACETYLASE"/>
    <property type="match status" value="1"/>
</dbReference>
<evidence type="ECO:0000256" key="5">
    <source>
        <dbReference type="PIRNR" id="PIRNR038994"/>
    </source>
</evidence>
<organism evidence="10 11">
    <name type="scientific">Koribacter versatilis (strain Ellin345)</name>
    <dbReference type="NCBI Taxonomy" id="204669"/>
    <lineage>
        <taxon>Bacteria</taxon>
        <taxon>Pseudomonadati</taxon>
        <taxon>Acidobacteriota</taxon>
        <taxon>Terriglobia</taxon>
        <taxon>Terriglobales</taxon>
        <taxon>Candidatus Korobacteraceae</taxon>
        <taxon>Candidatus Korobacter</taxon>
    </lineage>
</organism>
<evidence type="ECO:0000259" key="9">
    <source>
        <dbReference type="Pfam" id="PF01979"/>
    </source>
</evidence>
<dbReference type="EC" id="3.5.1.25" evidence="10"/>
<evidence type="ECO:0000313" key="10">
    <source>
        <dbReference type="EMBL" id="ABF41781.1"/>
    </source>
</evidence>
<dbReference type="GO" id="GO:0006046">
    <property type="term" value="P:N-acetylglucosamine catabolic process"/>
    <property type="evidence" value="ECO:0007669"/>
    <property type="project" value="TreeGrafter"/>
</dbReference>
<dbReference type="KEGG" id="aba:Acid345_2780"/>
<dbReference type="PANTHER" id="PTHR11113:SF14">
    <property type="entry name" value="N-ACETYLGLUCOSAMINE-6-PHOSPHATE DEACETYLASE"/>
    <property type="match status" value="1"/>
</dbReference>
<dbReference type="Gene3D" id="2.30.40.10">
    <property type="entry name" value="Urease, subunit C, domain 1"/>
    <property type="match status" value="1"/>
</dbReference>
<dbReference type="PIRSF" id="PIRSF038994">
    <property type="entry name" value="NagA"/>
    <property type="match status" value="1"/>
</dbReference>
<feature type="binding site" evidence="7">
    <location>
        <begin position="316"/>
        <end position="318"/>
    </location>
    <ligand>
        <name>substrate</name>
    </ligand>
</feature>
<evidence type="ECO:0000256" key="8">
    <source>
        <dbReference type="PIRSR" id="PIRSR038994-3"/>
    </source>
</evidence>
<dbReference type="GO" id="GO:0008448">
    <property type="term" value="F:N-acetylglucosamine-6-phosphate deacetylase activity"/>
    <property type="evidence" value="ECO:0007669"/>
    <property type="project" value="UniProtKB-EC"/>
</dbReference>
<dbReference type="SUPFAM" id="SSF51338">
    <property type="entry name" value="Composite domain of metallo-dependent hydrolases"/>
    <property type="match status" value="1"/>
</dbReference>
<dbReference type="SUPFAM" id="SSF51556">
    <property type="entry name" value="Metallo-dependent hydrolases"/>
    <property type="match status" value="1"/>
</dbReference>
<protein>
    <submittedName>
        <fullName evidence="10">N-acetylglucosamine 6-phosphate deacetylase</fullName>
        <ecNumber evidence="10">3.5.1.25</ecNumber>
    </submittedName>
</protein>
<evidence type="ECO:0000256" key="2">
    <source>
        <dbReference type="ARBA" id="ARBA00022723"/>
    </source>
</evidence>
<dbReference type="InterPro" id="IPR011059">
    <property type="entry name" value="Metal-dep_hydrolase_composite"/>
</dbReference>
<dbReference type="eggNOG" id="COG1820">
    <property type="taxonomic scope" value="Bacteria"/>
</dbReference>
<dbReference type="AlphaFoldDB" id="Q1IMW9"/>
<dbReference type="InterPro" id="IPR006680">
    <property type="entry name" value="Amidohydro-rel"/>
</dbReference>
<feature type="binding site" evidence="7">
    <location>
        <position position="150"/>
    </location>
    <ligand>
        <name>substrate</name>
    </ligand>
</feature>
<evidence type="ECO:0000256" key="4">
    <source>
        <dbReference type="ARBA" id="ARBA00023277"/>
    </source>
</evidence>
<feature type="binding site" evidence="8">
    <location>
        <position position="226"/>
    </location>
    <ligand>
        <name>Zn(2+)</name>
        <dbReference type="ChEBI" id="CHEBI:29105"/>
    </ligand>
</feature>
<evidence type="ECO:0000256" key="1">
    <source>
        <dbReference type="ARBA" id="ARBA00010716"/>
    </source>
</evidence>
<dbReference type="FunFam" id="3.20.20.140:FF:000004">
    <property type="entry name" value="N-acetylglucosamine-6-phosphate deacetylase"/>
    <property type="match status" value="1"/>
</dbReference>
<dbReference type="Proteomes" id="UP000002432">
    <property type="component" value="Chromosome"/>
</dbReference>
<dbReference type="Pfam" id="PF01979">
    <property type="entry name" value="Amidohydro_1"/>
    <property type="match status" value="1"/>
</dbReference>
<evidence type="ECO:0000256" key="3">
    <source>
        <dbReference type="ARBA" id="ARBA00022801"/>
    </source>
</evidence>
<dbReference type="OrthoDB" id="9776488at2"/>
<accession>Q1IMW9</accession>
<name>Q1IMW9_KORVE</name>
<dbReference type="HOGENOM" id="CLU_032482_2_1_0"/>
<feature type="binding site" evidence="7">
    <location>
        <position position="237"/>
    </location>
    <ligand>
        <name>substrate</name>
    </ligand>
</feature>
<dbReference type="RefSeq" id="WP_011523582.1">
    <property type="nucleotide sequence ID" value="NC_008009.1"/>
</dbReference>
<feature type="binding site" evidence="7">
    <location>
        <begin position="229"/>
        <end position="230"/>
    </location>
    <ligand>
        <name>substrate</name>
    </ligand>
</feature>
<feature type="domain" description="Amidohydrolase-related" evidence="9">
    <location>
        <begin position="53"/>
        <end position="386"/>
    </location>
</feature>
<feature type="binding site" evidence="7">
    <location>
        <position position="261"/>
    </location>
    <ligand>
        <name>substrate</name>
    </ligand>
</feature>
<dbReference type="InterPro" id="IPR032466">
    <property type="entry name" value="Metal_Hydrolase"/>
</dbReference>
<feature type="binding site" evidence="8">
    <location>
        <position position="205"/>
    </location>
    <ligand>
        <name>Zn(2+)</name>
        <dbReference type="ChEBI" id="CHEBI:29105"/>
    </ligand>
</feature>
<comment type="cofactor">
    <cofactor evidence="8">
        <name>a divalent metal cation</name>
        <dbReference type="ChEBI" id="CHEBI:60240"/>
    </cofactor>
    <text evidence="8">Binds 1 divalent metal cation per subunit.</text>
</comment>
<keyword evidence="11" id="KW-1185">Reference proteome</keyword>
<evidence type="ECO:0000313" key="11">
    <source>
        <dbReference type="Proteomes" id="UP000002432"/>
    </source>
</evidence>
<sequence length="389" mass="41273">MKTALLAREILTPLDRIHNGILIFEDGCILEVGNRDCIEVPRACRTIDLGDAILTPGFIDLHIHGGAGHDVMEGDDAALEAVELLIAKHGVTSYCPTTVTAATDVTLVSLNKIGHFIERMASHGPANNGRARPLGVHLEGPFLAESRRGVHPPNHLQAPSIKLFHEMWQAAIGRVKVLTIAPELPGAIELIHEARKRGVVVSLGHSNADLCEAKRGISAGGHHATHTFNAMRPLQHRDAGLLGAILTQQCVTADIIVDGIHVDPTVVKLFLRAKGVEGAVLITDATSATGMPDGTYHLGNIEVEVKDGQCISQGKLAGSVLTLDRAVRNVMDFAGWTLQNSVRLATYNPARVLGVENSKGVLKAGADADILVMNAAGEIRNTIIGGIGI</sequence>
<evidence type="ECO:0000256" key="6">
    <source>
        <dbReference type="PIRSR" id="PIRSR038994-1"/>
    </source>
</evidence>
<dbReference type="Gene3D" id="3.20.20.140">
    <property type="entry name" value="Metal-dependent hydrolases"/>
    <property type="match status" value="1"/>
</dbReference>
<dbReference type="NCBIfam" id="TIGR00221">
    <property type="entry name" value="nagA"/>
    <property type="match status" value="1"/>
</dbReference>
<feature type="active site" description="Proton donor/acceptor" evidence="6">
    <location>
        <position position="284"/>
    </location>
</feature>
<keyword evidence="4 5" id="KW-0119">Carbohydrate metabolism</keyword>
<evidence type="ECO:0000256" key="7">
    <source>
        <dbReference type="PIRSR" id="PIRSR038994-2"/>
    </source>
</evidence>
<comment type="similarity">
    <text evidence="1 5">Belongs to the metallo-dependent hydrolases superfamily. NagA family.</text>
</comment>
<reference evidence="10 11" key="1">
    <citation type="journal article" date="2009" name="Appl. Environ. Microbiol.">
        <title>Three genomes from the phylum Acidobacteria provide insight into the lifestyles of these microorganisms in soils.</title>
        <authorList>
            <person name="Ward N.L."/>
            <person name="Challacombe J.F."/>
            <person name="Janssen P.H."/>
            <person name="Henrissat B."/>
            <person name="Coutinho P.M."/>
            <person name="Wu M."/>
            <person name="Xie G."/>
            <person name="Haft D.H."/>
            <person name="Sait M."/>
            <person name="Badger J."/>
            <person name="Barabote R.D."/>
            <person name="Bradley B."/>
            <person name="Brettin T.S."/>
            <person name="Brinkac L.M."/>
            <person name="Bruce D."/>
            <person name="Creasy T."/>
            <person name="Daugherty S.C."/>
            <person name="Davidsen T.M."/>
            <person name="DeBoy R.T."/>
            <person name="Detter J.C."/>
            <person name="Dodson R.J."/>
            <person name="Durkin A.S."/>
            <person name="Ganapathy A."/>
            <person name="Gwinn-Giglio M."/>
            <person name="Han C.S."/>
            <person name="Khouri H."/>
            <person name="Kiss H."/>
            <person name="Kothari S.P."/>
            <person name="Madupu R."/>
            <person name="Nelson K.E."/>
            <person name="Nelson W.C."/>
            <person name="Paulsen I."/>
            <person name="Penn K."/>
            <person name="Ren Q."/>
            <person name="Rosovitz M.J."/>
            <person name="Selengut J.D."/>
            <person name="Shrivastava S."/>
            <person name="Sullivan S.A."/>
            <person name="Tapia R."/>
            <person name="Thompson L.S."/>
            <person name="Watkins K.L."/>
            <person name="Yang Q."/>
            <person name="Yu C."/>
            <person name="Zafar N."/>
            <person name="Zhou L."/>
            <person name="Kuske C.R."/>
        </authorList>
    </citation>
    <scope>NUCLEOTIDE SEQUENCE [LARGE SCALE GENOMIC DNA]</scope>
    <source>
        <strain evidence="10 11">Ellin345</strain>
    </source>
</reference>
<keyword evidence="3 5" id="KW-0378">Hydrolase</keyword>
<gene>
    <name evidence="10" type="ordered locus">Acid345_2780</name>
</gene>